<dbReference type="VEuPathDB" id="FungiDB:VP01_3481g1"/>
<feature type="transmembrane region" description="Helical" evidence="2">
    <location>
        <begin position="697"/>
        <end position="721"/>
    </location>
</feature>
<feature type="non-terminal residue" evidence="3">
    <location>
        <position position="1"/>
    </location>
</feature>
<feature type="region of interest" description="Disordered" evidence="1">
    <location>
        <begin position="138"/>
        <end position="243"/>
    </location>
</feature>
<organism evidence="3 4">
    <name type="scientific">Puccinia sorghi</name>
    <dbReference type="NCBI Taxonomy" id="27349"/>
    <lineage>
        <taxon>Eukaryota</taxon>
        <taxon>Fungi</taxon>
        <taxon>Dikarya</taxon>
        <taxon>Basidiomycota</taxon>
        <taxon>Pucciniomycotina</taxon>
        <taxon>Pucciniomycetes</taxon>
        <taxon>Pucciniales</taxon>
        <taxon>Pucciniaceae</taxon>
        <taxon>Puccinia</taxon>
    </lineage>
</organism>
<feature type="transmembrane region" description="Helical" evidence="2">
    <location>
        <begin position="281"/>
        <end position="303"/>
    </location>
</feature>
<gene>
    <name evidence="3" type="ORF">VP01_3481g1</name>
</gene>
<feature type="compositionally biased region" description="Polar residues" evidence="1">
    <location>
        <begin position="77"/>
        <end position="108"/>
    </location>
</feature>
<dbReference type="EMBL" id="LAVV01008481">
    <property type="protein sequence ID" value="KNZ52687.1"/>
    <property type="molecule type" value="Genomic_DNA"/>
</dbReference>
<feature type="transmembrane region" description="Helical" evidence="2">
    <location>
        <begin position="381"/>
        <end position="401"/>
    </location>
</feature>
<feature type="transmembrane region" description="Helical" evidence="2">
    <location>
        <begin position="589"/>
        <end position="609"/>
    </location>
</feature>
<proteinExistence type="predicted"/>
<feature type="transmembrane region" description="Helical" evidence="2">
    <location>
        <begin position="667"/>
        <end position="685"/>
    </location>
</feature>
<keyword evidence="4" id="KW-1185">Reference proteome</keyword>
<dbReference type="Proteomes" id="UP000037035">
    <property type="component" value="Unassembled WGS sequence"/>
</dbReference>
<feature type="compositionally biased region" description="Low complexity" evidence="1">
    <location>
        <begin position="57"/>
        <end position="76"/>
    </location>
</feature>
<name>A0A0L6UWR2_9BASI</name>
<feature type="region of interest" description="Disordered" evidence="1">
    <location>
        <begin position="741"/>
        <end position="774"/>
    </location>
</feature>
<evidence type="ECO:0000313" key="4">
    <source>
        <dbReference type="Proteomes" id="UP000037035"/>
    </source>
</evidence>
<keyword evidence="2" id="KW-1133">Transmembrane helix</keyword>
<dbReference type="GO" id="GO:0015179">
    <property type="term" value="F:L-amino acid transmembrane transporter activity"/>
    <property type="evidence" value="ECO:0007669"/>
    <property type="project" value="TreeGrafter"/>
</dbReference>
<keyword evidence="2" id="KW-0472">Membrane</keyword>
<protein>
    <recommendedName>
        <fullName evidence="5">Amino acid transporter transmembrane domain-containing protein</fullName>
    </recommendedName>
</protein>
<dbReference type="OrthoDB" id="2504347at2759"/>
<feature type="transmembrane region" description="Helical" evidence="2">
    <location>
        <begin position="546"/>
        <end position="569"/>
    </location>
</feature>
<comment type="caution">
    <text evidence="3">The sequence shown here is derived from an EMBL/GenBank/DDBJ whole genome shotgun (WGS) entry which is preliminary data.</text>
</comment>
<feature type="compositionally biased region" description="Basic residues" evidence="1">
    <location>
        <begin position="232"/>
        <end position="243"/>
    </location>
</feature>
<evidence type="ECO:0000256" key="1">
    <source>
        <dbReference type="SAM" id="MobiDB-lite"/>
    </source>
</evidence>
<evidence type="ECO:0000313" key="3">
    <source>
        <dbReference type="EMBL" id="KNZ52687.1"/>
    </source>
</evidence>
<feature type="region of interest" description="Disordered" evidence="1">
    <location>
        <begin position="1"/>
        <end position="42"/>
    </location>
</feature>
<dbReference type="AlphaFoldDB" id="A0A0L6UWR2"/>
<evidence type="ECO:0000256" key="2">
    <source>
        <dbReference type="SAM" id="Phobius"/>
    </source>
</evidence>
<feature type="transmembrane region" description="Helical" evidence="2">
    <location>
        <begin position="799"/>
        <end position="821"/>
    </location>
</feature>
<sequence>LPVILGTGNKSGRHFGAPDSRSGADSVSPSRHPVPDGDLPYCRGQFQITISPASLPSAQLSATHSISSTSSSSSESDLFQNSLTSPLFSKNNHGTTIPQTNNTTSSLRVDNIKLIPTKPITANSSIQQPDLNHLEWQQENQDDSTDDQTGDLENHLNGSLEEDESDEDASPDERLHWNQTTYHGNRQDEDEDRLGRGDHESDDGEREPLVCHDHNNFRSDGFYSSNNDRIHSSRRPSKARQRRKVYGGGRVDWGGELEIWEVGLGVASNILSPAPLFIPHAFLLLGLPIALPILFLIGFLAWFSQVVLVVCGRYVGGRTYAQVASAVLPDRLKGCNVWFGESLVELCRVFVAGGRGMVNMMMVSDLFSQLTRQYTPKAAILYSRVFIIALVGLLSLLPNFVRPRRPIFLPALFPTLSRLPLLMTILWPISIGIIAFRLRQLNRELGRKLPPTGEGDVYSEIMGGTVWGGFSILLFCLTTPQHTFTHLRSLRRINKPPGNTLHPMKSLVNHPTDDGSAAPVADPLFAGSNRSSIFSSYTLRRYSWELAAFLGVCFSILICLSWGLVGYLGMEHGGYEVNFLASLPSNDPWISSSRVLLLVVLIPSIPLSLRPATTALFHLLRIPGVIHTASSRRKKLRRRGGRTGPRMEAEWDDEDEDEALVGTSKIWAARLVTSVIWLAVAVGAIRLGGSNGGEGSTIEVLGCVGSTVIAGLLPAAFWIVLFHVRKARPILNVDPGRPSPSATLLQANPPRPGAAARSRSSAHPPPFASPPTEGPDQLLIIKEAQLQKRLSGRRIWQDIAIFGILIPFCLVVLLKGLIAVSHETGPPPLPL</sequence>
<reference evidence="3 4" key="1">
    <citation type="submission" date="2015-08" db="EMBL/GenBank/DDBJ databases">
        <title>Next Generation Sequencing and Analysis of the Genome of Puccinia sorghi L Schw, the Causal Agent of Maize Common Rust.</title>
        <authorList>
            <person name="Rochi L."/>
            <person name="Burguener G."/>
            <person name="Darino M."/>
            <person name="Turjanski A."/>
            <person name="Kreff E."/>
            <person name="Dieguez M.J."/>
            <person name="Sacco F."/>
        </authorList>
    </citation>
    <scope>NUCLEOTIDE SEQUENCE [LARGE SCALE GENOMIC DNA]</scope>
    <source>
        <strain evidence="3 4">RO10H11247</strain>
    </source>
</reference>
<feature type="compositionally biased region" description="Basic and acidic residues" evidence="1">
    <location>
        <begin position="206"/>
        <end position="217"/>
    </location>
</feature>
<feature type="region of interest" description="Disordered" evidence="1">
    <location>
        <begin position="57"/>
        <end position="110"/>
    </location>
</feature>
<dbReference type="PANTHER" id="PTHR22950:SF695">
    <property type="entry name" value="AMINO ACID TRANSPORTER TRANSMEMBRANE DOMAIN-CONTAINING PROTEIN"/>
    <property type="match status" value="1"/>
</dbReference>
<dbReference type="PANTHER" id="PTHR22950">
    <property type="entry name" value="AMINO ACID TRANSPORTER"/>
    <property type="match status" value="1"/>
</dbReference>
<accession>A0A0L6UWR2</accession>
<feature type="compositionally biased region" description="Acidic residues" evidence="1">
    <location>
        <begin position="160"/>
        <end position="170"/>
    </location>
</feature>
<feature type="compositionally biased region" description="Low complexity" evidence="1">
    <location>
        <begin position="753"/>
        <end position="762"/>
    </location>
</feature>
<feature type="transmembrane region" description="Helical" evidence="2">
    <location>
        <begin position="421"/>
        <end position="438"/>
    </location>
</feature>
<dbReference type="GO" id="GO:0005774">
    <property type="term" value="C:vacuolar membrane"/>
    <property type="evidence" value="ECO:0007669"/>
    <property type="project" value="TreeGrafter"/>
</dbReference>
<feature type="compositionally biased region" description="Pro residues" evidence="1">
    <location>
        <begin position="763"/>
        <end position="773"/>
    </location>
</feature>
<evidence type="ECO:0008006" key="5">
    <source>
        <dbReference type="Google" id="ProtNLM"/>
    </source>
</evidence>
<keyword evidence="2" id="KW-0812">Transmembrane</keyword>
<feature type="compositionally biased region" description="Acidic residues" evidence="1">
    <location>
        <begin position="140"/>
        <end position="150"/>
    </location>
</feature>